<dbReference type="Proteomes" id="UP001212803">
    <property type="component" value="Chromosome"/>
</dbReference>
<accession>A0ABY7M6G4</accession>
<gene>
    <name evidence="1" type="ORF">O0235_00430</name>
</gene>
<evidence type="ECO:0000313" key="2">
    <source>
        <dbReference type="Proteomes" id="UP001212803"/>
    </source>
</evidence>
<sequence>MTMPASERERIRQYLVEQAASKGTEELIERVEEGMRELRAAALAIPPERYGDRPRAMSGARRIASATWWSGTCGWRGRCCTRRSRGAAG</sequence>
<proteinExistence type="predicted"/>
<reference evidence="1 2" key="1">
    <citation type="journal article" date="2023" name="ISME J.">
        <title>Thermophilic Dehalococcoidia with unusual traits shed light on an unexpected past.</title>
        <authorList>
            <person name="Palmer M."/>
            <person name="Covington J.K."/>
            <person name="Zhou E.M."/>
            <person name="Thomas S.C."/>
            <person name="Habib N."/>
            <person name="Seymour C.O."/>
            <person name="Lai D."/>
            <person name="Johnston J."/>
            <person name="Hashimi A."/>
            <person name="Jiao J.Y."/>
            <person name="Muok A.R."/>
            <person name="Liu L."/>
            <person name="Xian W.D."/>
            <person name="Zhi X.Y."/>
            <person name="Li M.M."/>
            <person name="Silva L.P."/>
            <person name="Bowen B.P."/>
            <person name="Louie K."/>
            <person name="Briegel A."/>
            <person name="Pett-Ridge J."/>
            <person name="Weber P.K."/>
            <person name="Tocheva E.I."/>
            <person name="Woyke T."/>
            <person name="Northen T.R."/>
            <person name="Mayali X."/>
            <person name="Li W.J."/>
            <person name="Hedlund B.P."/>
        </authorList>
    </citation>
    <scope>NUCLEOTIDE SEQUENCE [LARGE SCALE GENOMIC DNA]</scope>
    <source>
        <strain evidence="1 2">YIM 72310</strain>
    </source>
</reference>
<protein>
    <submittedName>
        <fullName evidence="1">Uncharacterized protein</fullName>
    </submittedName>
</protein>
<dbReference type="RefSeq" id="WP_270056652.1">
    <property type="nucleotide sequence ID" value="NZ_CP115149.1"/>
</dbReference>
<organism evidence="1 2">
    <name type="scientific">Tepidiforma flava</name>
    <dbReference type="NCBI Taxonomy" id="3004094"/>
    <lineage>
        <taxon>Bacteria</taxon>
        <taxon>Bacillati</taxon>
        <taxon>Chloroflexota</taxon>
        <taxon>Tepidiformia</taxon>
        <taxon>Tepidiformales</taxon>
        <taxon>Tepidiformaceae</taxon>
        <taxon>Tepidiforma</taxon>
    </lineage>
</organism>
<keyword evidence="2" id="KW-1185">Reference proteome</keyword>
<dbReference type="EMBL" id="CP115149">
    <property type="protein sequence ID" value="WBL36127.1"/>
    <property type="molecule type" value="Genomic_DNA"/>
</dbReference>
<evidence type="ECO:0000313" key="1">
    <source>
        <dbReference type="EMBL" id="WBL36127.1"/>
    </source>
</evidence>
<name>A0ABY7M6G4_9CHLR</name>